<proteinExistence type="predicted"/>
<dbReference type="AlphaFoldDB" id="A0A8X6J6L6"/>
<reference evidence="1" key="1">
    <citation type="submission" date="2020-08" db="EMBL/GenBank/DDBJ databases">
        <title>Multicomponent nature underlies the extraordinary mechanical properties of spider dragline silk.</title>
        <authorList>
            <person name="Kono N."/>
            <person name="Nakamura H."/>
            <person name="Mori M."/>
            <person name="Yoshida Y."/>
            <person name="Ohtoshi R."/>
            <person name="Malay A.D."/>
            <person name="Moran D.A.P."/>
            <person name="Tomita M."/>
            <person name="Numata K."/>
            <person name="Arakawa K."/>
        </authorList>
    </citation>
    <scope>NUCLEOTIDE SEQUENCE</scope>
</reference>
<organism evidence="1 2">
    <name type="scientific">Trichonephila inaurata madagascariensis</name>
    <dbReference type="NCBI Taxonomy" id="2747483"/>
    <lineage>
        <taxon>Eukaryota</taxon>
        <taxon>Metazoa</taxon>
        <taxon>Ecdysozoa</taxon>
        <taxon>Arthropoda</taxon>
        <taxon>Chelicerata</taxon>
        <taxon>Arachnida</taxon>
        <taxon>Araneae</taxon>
        <taxon>Araneomorphae</taxon>
        <taxon>Entelegynae</taxon>
        <taxon>Araneoidea</taxon>
        <taxon>Nephilidae</taxon>
        <taxon>Trichonephila</taxon>
        <taxon>Trichonephila inaurata</taxon>
    </lineage>
</organism>
<evidence type="ECO:0000313" key="1">
    <source>
        <dbReference type="EMBL" id="GFS40435.1"/>
    </source>
</evidence>
<dbReference type="EMBL" id="BMAV01025304">
    <property type="protein sequence ID" value="GFS40435.1"/>
    <property type="molecule type" value="Genomic_DNA"/>
</dbReference>
<sequence length="126" mass="13879">MYSPWNIIISNIANYQSLKFIDYSGDDRYFIHSPESPLVNLLGTLGDDGISPRRCASSLAGTLGEVGIVRPSSGTVRLLVGDRFEGERLLEEHEGAKHAIELQLEISDASMEYKLVSKTIHATRAT</sequence>
<evidence type="ECO:0000313" key="2">
    <source>
        <dbReference type="Proteomes" id="UP000886998"/>
    </source>
</evidence>
<comment type="caution">
    <text evidence="1">The sequence shown here is derived from an EMBL/GenBank/DDBJ whole genome shotgun (WGS) entry which is preliminary data.</text>
</comment>
<keyword evidence="2" id="KW-1185">Reference proteome</keyword>
<name>A0A8X6J6L6_9ARAC</name>
<protein>
    <submittedName>
        <fullName evidence="1">Uncharacterized protein</fullName>
    </submittedName>
</protein>
<accession>A0A8X6J6L6</accession>
<dbReference type="Proteomes" id="UP000886998">
    <property type="component" value="Unassembled WGS sequence"/>
</dbReference>
<gene>
    <name evidence="1" type="ORF">TNIN_224461</name>
</gene>